<dbReference type="Proteomes" id="UP000295277">
    <property type="component" value="Unassembled WGS sequence"/>
</dbReference>
<dbReference type="InterPro" id="IPR011990">
    <property type="entry name" value="TPR-like_helical_dom_sf"/>
</dbReference>
<dbReference type="Pfam" id="PF14559">
    <property type="entry name" value="TPR_19"/>
    <property type="match status" value="1"/>
</dbReference>
<organism evidence="1 2">
    <name type="scientific">Rhodovulum steppense</name>
    <dbReference type="NCBI Taxonomy" id="540251"/>
    <lineage>
        <taxon>Bacteria</taxon>
        <taxon>Pseudomonadati</taxon>
        <taxon>Pseudomonadota</taxon>
        <taxon>Alphaproteobacteria</taxon>
        <taxon>Rhodobacterales</taxon>
        <taxon>Paracoccaceae</taxon>
        <taxon>Rhodovulum</taxon>
    </lineage>
</organism>
<proteinExistence type="predicted"/>
<dbReference type="Gene3D" id="1.25.40.10">
    <property type="entry name" value="Tetratricopeptide repeat domain"/>
    <property type="match status" value="1"/>
</dbReference>
<name>A0A4R1YWZ8_9RHOB</name>
<dbReference type="EMBL" id="SLVM01000007">
    <property type="protein sequence ID" value="TCM85517.1"/>
    <property type="molecule type" value="Genomic_DNA"/>
</dbReference>
<dbReference type="OrthoDB" id="8978942at2"/>
<reference evidence="1 2" key="1">
    <citation type="submission" date="2019-03" db="EMBL/GenBank/DDBJ databases">
        <title>Genomic Encyclopedia of Type Strains, Phase IV (KMG-IV): sequencing the most valuable type-strain genomes for metagenomic binning, comparative biology and taxonomic classification.</title>
        <authorList>
            <person name="Goeker M."/>
        </authorList>
    </citation>
    <scope>NUCLEOTIDE SEQUENCE [LARGE SCALE GENOMIC DNA]</scope>
    <source>
        <strain evidence="1 2">DSM 21153</strain>
    </source>
</reference>
<gene>
    <name evidence="1" type="ORF">EV216_10791</name>
</gene>
<keyword evidence="2" id="KW-1185">Reference proteome</keyword>
<protein>
    <submittedName>
        <fullName evidence="1">Tetratricopeptide repeat protein</fullName>
    </submittedName>
</protein>
<dbReference type="SUPFAM" id="SSF48452">
    <property type="entry name" value="TPR-like"/>
    <property type="match status" value="1"/>
</dbReference>
<evidence type="ECO:0000313" key="1">
    <source>
        <dbReference type="EMBL" id="TCM85517.1"/>
    </source>
</evidence>
<dbReference type="RefSeq" id="WP_132694206.1">
    <property type="nucleotide sequence ID" value="NZ_SLVM01000007.1"/>
</dbReference>
<sequence length="627" mass="67620">MSEPTTAPFPLADVPEQSLVERIGPALQNGTLTVFDLVREAHALGPREPARAAAMLAGVLRHGPIEERFWLQALSRAISDAGPLSVSEVVTALDAVSELAPNGPEAMRERILSALSGAGRDRDVAVFATMSADLPGLSARFWYLALRACLRLGQTSGALQAARGVAIAPIENVSHLLTAGAVLLRNGLADEVLAMIELNPALAQDERTAALRADALLRRGGAEEAALAELQRAAAFDPDDLRTIDTEARLLLSLDRADQAVAAYERVPEARLNTSMRIRKGQALEQAGRIAEAMAILRAVLDETPDNTALRRRLVGLYERSGQADEARALHMAGLSLRAQSLQGDLADGVARILASDDPAAIPAERMAWLERALEERGVRPETDWKRHARQLARIDGLILDWAQARPERVDELYDLVEPEPEARRILDKALAQGKGALVTSAHVGLLFSGPLVLSKTGLPFAYVASLPDLGQPGMTDSLISTSTNDTAAVGRKILRALRENRPVAIAIDGAGAPGQTERLLFDRPIRLSDFAARLAWRIGTPTLFPCITFEQGRASFRLDPMPSPAPGEIEPLFVARWLDAYVAGLGRFLLDHPEAMRGTGGFWSRIMHVAGGGVQPRQAQINQLDR</sequence>
<accession>A0A4R1YWZ8</accession>
<dbReference type="AlphaFoldDB" id="A0A4R1YWZ8"/>
<evidence type="ECO:0000313" key="2">
    <source>
        <dbReference type="Proteomes" id="UP000295277"/>
    </source>
</evidence>
<comment type="caution">
    <text evidence="1">The sequence shown here is derived from an EMBL/GenBank/DDBJ whole genome shotgun (WGS) entry which is preliminary data.</text>
</comment>